<evidence type="ECO:0000256" key="1">
    <source>
        <dbReference type="SAM" id="SignalP"/>
    </source>
</evidence>
<feature type="signal peptide" evidence="1">
    <location>
        <begin position="1"/>
        <end position="27"/>
    </location>
</feature>
<name>A0ABW3JAD7_9HYPH</name>
<reference evidence="3" key="1">
    <citation type="journal article" date="2019" name="Int. J. Syst. Evol. Microbiol.">
        <title>The Global Catalogue of Microorganisms (GCM) 10K type strain sequencing project: providing services to taxonomists for standard genome sequencing and annotation.</title>
        <authorList>
            <consortium name="The Broad Institute Genomics Platform"/>
            <consortium name="The Broad Institute Genome Sequencing Center for Infectious Disease"/>
            <person name="Wu L."/>
            <person name="Ma J."/>
        </authorList>
    </citation>
    <scope>NUCLEOTIDE SEQUENCE [LARGE SCALE GENOMIC DNA]</scope>
    <source>
        <strain evidence="3">CCUG 61697</strain>
    </source>
</reference>
<proteinExistence type="predicted"/>
<gene>
    <name evidence="2" type="ORF">ACFQ2F_08080</name>
</gene>
<dbReference type="Proteomes" id="UP001597102">
    <property type="component" value="Unassembled WGS sequence"/>
</dbReference>
<dbReference type="SUPFAM" id="SSF69917">
    <property type="entry name" value="OMPT-like"/>
    <property type="match status" value="1"/>
</dbReference>
<sequence>MRLDLRHLLLGLAFGLTYGIACAPAHAQTYGGVVPIYKGGANPIQPDVYIPPPPTPEPSWQMGLRFWASEGSTSYSIDSARVDSSLGSPTSVLDYDGMQGRTIEYTLRAENPSQWFFKGFAGGGWLSGGSLDDEDYFSGQVKFSDTYSSIDGDNMLYGTVDIGKRFSFVTAAGPQIDVSPFVGFNYWGETADAYGARCNGGTLCPAGTNLIAPGSRAIRNEMSWYSLRLGAEVRAKFFDRITLIGDFALLPVAGLYNEDSHLYRDDLGPVPNIQGDGTGWGYQIEAAAQVDVTENWALTGGFRYWYAETNGTQEFVASGVDVDLNDFTSDRIGVYGDVTYKFFTF</sequence>
<dbReference type="InterPro" id="IPR053724">
    <property type="entry name" value="OMP_A26_sf"/>
</dbReference>
<evidence type="ECO:0000313" key="2">
    <source>
        <dbReference type="EMBL" id="MFD0987056.1"/>
    </source>
</evidence>
<feature type="chain" id="PRO_5045890005" evidence="1">
    <location>
        <begin position="28"/>
        <end position="345"/>
    </location>
</feature>
<protein>
    <submittedName>
        <fullName evidence="2">Outer membrane protein</fullName>
    </submittedName>
</protein>
<dbReference type="EMBL" id="JBHTJO010000001">
    <property type="protein sequence ID" value="MFD0987056.1"/>
    <property type="molecule type" value="Genomic_DNA"/>
</dbReference>
<comment type="caution">
    <text evidence="2">The sequence shown here is derived from an EMBL/GenBank/DDBJ whole genome shotgun (WGS) entry which is preliminary data.</text>
</comment>
<dbReference type="RefSeq" id="WP_379088340.1">
    <property type="nucleotide sequence ID" value="NZ_JBHTJO010000001.1"/>
</dbReference>
<keyword evidence="3" id="KW-1185">Reference proteome</keyword>
<dbReference type="InterPro" id="IPR020080">
    <property type="entry name" value="OM_adhesin/peptidase_omptin"/>
</dbReference>
<dbReference type="Gene3D" id="2.40.128.90">
    <property type="entry name" value="OMPT-like"/>
    <property type="match status" value="1"/>
</dbReference>
<keyword evidence="1" id="KW-0732">Signal</keyword>
<evidence type="ECO:0000313" key="3">
    <source>
        <dbReference type="Proteomes" id="UP001597102"/>
    </source>
</evidence>
<organism evidence="2 3">
    <name type="scientific">Methyloligella solikamskensis</name>
    <dbReference type="NCBI Taxonomy" id="1177756"/>
    <lineage>
        <taxon>Bacteria</taxon>
        <taxon>Pseudomonadati</taxon>
        <taxon>Pseudomonadota</taxon>
        <taxon>Alphaproteobacteria</taxon>
        <taxon>Hyphomicrobiales</taxon>
        <taxon>Hyphomicrobiaceae</taxon>
        <taxon>Methyloligella</taxon>
    </lineage>
</organism>
<accession>A0ABW3JAD7</accession>